<reference evidence="4" key="4">
    <citation type="journal article" date="2018" name="Nat. Plants">
        <title>Whole-genome landscape of Medicago truncatula symbiotic genes.</title>
        <authorList>
            <person name="Pecrix Y."/>
            <person name="Gamas P."/>
            <person name="Carrere S."/>
        </authorList>
    </citation>
    <scope>NUCLEOTIDE SEQUENCE</scope>
    <source>
        <tissue evidence="4">Leaves</tissue>
    </source>
</reference>
<dbReference type="GO" id="GO:0004722">
    <property type="term" value="F:protein serine/threonine phosphatase activity"/>
    <property type="evidence" value="ECO:0000318"/>
    <property type="project" value="GO_Central"/>
</dbReference>
<dbReference type="Proteomes" id="UP000002051">
    <property type="component" value="Chromosome 5"/>
</dbReference>
<comment type="catalytic activity">
    <reaction evidence="1">
        <text>O-phospho-L-seryl-[protein] + H2O = L-seryl-[protein] + phosphate</text>
        <dbReference type="Rhea" id="RHEA:20629"/>
        <dbReference type="Rhea" id="RHEA-COMP:9863"/>
        <dbReference type="Rhea" id="RHEA-COMP:11604"/>
        <dbReference type="ChEBI" id="CHEBI:15377"/>
        <dbReference type="ChEBI" id="CHEBI:29999"/>
        <dbReference type="ChEBI" id="CHEBI:43474"/>
        <dbReference type="ChEBI" id="CHEBI:83421"/>
        <dbReference type="EC" id="3.1.3.16"/>
    </reaction>
</comment>
<dbReference type="SMART" id="SM00331">
    <property type="entry name" value="PP2C_SIG"/>
    <property type="match status" value="1"/>
</dbReference>
<dbReference type="Proteomes" id="UP000265566">
    <property type="component" value="Chromosome 5"/>
</dbReference>
<dbReference type="PROSITE" id="PS51746">
    <property type="entry name" value="PPM_2"/>
    <property type="match status" value="1"/>
</dbReference>
<organism evidence="3 6">
    <name type="scientific">Medicago truncatula</name>
    <name type="common">Barrel medic</name>
    <name type="synonym">Medicago tribuloides</name>
    <dbReference type="NCBI Taxonomy" id="3880"/>
    <lineage>
        <taxon>Eukaryota</taxon>
        <taxon>Viridiplantae</taxon>
        <taxon>Streptophyta</taxon>
        <taxon>Embryophyta</taxon>
        <taxon>Tracheophyta</taxon>
        <taxon>Spermatophyta</taxon>
        <taxon>Magnoliopsida</taxon>
        <taxon>eudicotyledons</taxon>
        <taxon>Gunneridae</taxon>
        <taxon>Pentapetalae</taxon>
        <taxon>rosids</taxon>
        <taxon>fabids</taxon>
        <taxon>Fabales</taxon>
        <taxon>Fabaceae</taxon>
        <taxon>Papilionoideae</taxon>
        <taxon>50 kb inversion clade</taxon>
        <taxon>NPAAA clade</taxon>
        <taxon>Hologalegina</taxon>
        <taxon>IRL clade</taxon>
        <taxon>Trifolieae</taxon>
        <taxon>Medicago</taxon>
    </lineage>
</organism>
<evidence type="ECO:0000256" key="1">
    <source>
        <dbReference type="RuleBase" id="RU366020"/>
    </source>
</evidence>
<dbReference type="PANTHER" id="PTHR12320:SF83">
    <property type="entry name" value="PROTEIN PHOSPHATASE 2C 55-RELATED"/>
    <property type="match status" value="1"/>
</dbReference>
<comment type="cofactor">
    <cofactor evidence="1">
        <name>Mg(2+)</name>
        <dbReference type="ChEBI" id="CHEBI:18420"/>
    </cofactor>
</comment>
<dbReference type="EC" id="3.1.3.16" evidence="1"/>
<dbReference type="eggNOG" id="KOG1379">
    <property type="taxonomic scope" value="Eukaryota"/>
</dbReference>
<dbReference type="HOGENOM" id="CLU_029404_6_0_1"/>
<dbReference type="PANTHER" id="PTHR12320">
    <property type="entry name" value="PROTEIN PHOSPHATASE 2C"/>
    <property type="match status" value="1"/>
</dbReference>
<reference evidence="5" key="3">
    <citation type="submission" date="2015-04" db="UniProtKB">
        <authorList>
            <consortium name="EnsemblPlants"/>
        </authorList>
    </citation>
    <scope>IDENTIFICATION</scope>
    <source>
        <strain evidence="5">cv. Jemalong A17</strain>
    </source>
</reference>
<evidence type="ECO:0000313" key="3">
    <source>
        <dbReference type="EMBL" id="AES94920.2"/>
    </source>
</evidence>
<dbReference type="AlphaFoldDB" id="G7KC88"/>
<feature type="domain" description="PPM-type phosphatase" evidence="2">
    <location>
        <begin position="204"/>
        <end position="444"/>
    </location>
</feature>
<comment type="cofactor">
    <cofactor evidence="1">
        <name>Mn(2+)</name>
        <dbReference type="ChEBI" id="CHEBI:29035"/>
    </cofactor>
</comment>
<gene>
    <name evidence="5" type="primary">11426436</name>
    <name evidence="3" type="ordered locus">MTR_5g019790</name>
    <name evidence="4" type="ORF">MtrunA17_Chr5g0403781</name>
</gene>
<dbReference type="SUPFAM" id="SSF81606">
    <property type="entry name" value="PP2C-like"/>
    <property type="match status" value="1"/>
</dbReference>
<dbReference type="OrthoDB" id="60843at2759"/>
<keyword evidence="1" id="KW-0479">Metal-binding</keyword>
<evidence type="ECO:0000313" key="5">
    <source>
        <dbReference type="EnsemblPlants" id="AES94920"/>
    </source>
</evidence>
<dbReference type="InterPro" id="IPR001932">
    <property type="entry name" value="PPM-type_phosphatase-like_dom"/>
</dbReference>
<evidence type="ECO:0000313" key="4">
    <source>
        <dbReference type="EMBL" id="RHN54170.1"/>
    </source>
</evidence>
<dbReference type="GO" id="GO:0046872">
    <property type="term" value="F:metal ion binding"/>
    <property type="evidence" value="ECO:0007669"/>
    <property type="project" value="UniProtKB-UniRule"/>
</dbReference>
<reference evidence="3 6" key="2">
    <citation type="journal article" date="2014" name="BMC Genomics">
        <title>An improved genome release (version Mt4.0) for the model legume Medicago truncatula.</title>
        <authorList>
            <person name="Tang H."/>
            <person name="Krishnakumar V."/>
            <person name="Bidwell S."/>
            <person name="Rosen B."/>
            <person name="Chan A."/>
            <person name="Zhou S."/>
            <person name="Gentzbittel L."/>
            <person name="Childs K.L."/>
            <person name="Yandell M."/>
            <person name="Gundlach H."/>
            <person name="Mayer K.F."/>
            <person name="Schwartz D.C."/>
            <person name="Town C.D."/>
        </authorList>
    </citation>
    <scope>GENOME REANNOTATION</scope>
    <source>
        <strain evidence="5 6">cv. Jemalong A17</strain>
    </source>
</reference>
<proteinExistence type="inferred from homology"/>
<reference evidence="3 6" key="1">
    <citation type="journal article" date="2011" name="Nature">
        <title>The Medicago genome provides insight into the evolution of rhizobial symbioses.</title>
        <authorList>
            <person name="Young N.D."/>
            <person name="Debelle F."/>
            <person name="Oldroyd G.E."/>
            <person name="Geurts R."/>
            <person name="Cannon S.B."/>
            <person name="Udvardi M.K."/>
            <person name="Benedito V.A."/>
            <person name="Mayer K.F."/>
            <person name="Gouzy J."/>
            <person name="Schoof H."/>
            <person name="Van de Peer Y."/>
            <person name="Proost S."/>
            <person name="Cook D.R."/>
            <person name="Meyers B.C."/>
            <person name="Spannagl M."/>
            <person name="Cheung F."/>
            <person name="De Mita S."/>
            <person name="Krishnakumar V."/>
            <person name="Gundlach H."/>
            <person name="Zhou S."/>
            <person name="Mudge J."/>
            <person name="Bharti A.K."/>
            <person name="Murray J.D."/>
            <person name="Naoumkina M.A."/>
            <person name="Rosen B."/>
            <person name="Silverstein K.A."/>
            <person name="Tang H."/>
            <person name="Rombauts S."/>
            <person name="Zhao P.X."/>
            <person name="Zhou P."/>
            <person name="Barbe V."/>
            <person name="Bardou P."/>
            <person name="Bechner M."/>
            <person name="Bellec A."/>
            <person name="Berger A."/>
            <person name="Berges H."/>
            <person name="Bidwell S."/>
            <person name="Bisseling T."/>
            <person name="Choisne N."/>
            <person name="Couloux A."/>
            <person name="Denny R."/>
            <person name="Deshpande S."/>
            <person name="Dai X."/>
            <person name="Doyle J.J."/>
            <person name="Dudez A.M."/>
            <person name="Farmer A.D."/>
            <person name="Fouteau S."/>
            <person name="Franken C."/>
            <person name="Gibelin C."/>
            <person name="Gish J."/>
            <person name="Goldstein S."/>
            <person name="Gonzalez A.J."/>
            <person name="Green P.J."/>
            <person name="Hallab A."/>
            <person name="Hartog M."/>
            <person name="Hua A."/>
            <person name="Humphray S.J."/>
            <person name="Jeong D.H."/>
            <person name="Jing Y."/>
            <person name="Jocker A."/>
            <person name="Kenton S.M."/>
            <person name="Kim D.J."/>
            <person name="Klee K."/>
            <person name="Lai H."/>
            <person name="Lang C."/>
            <person name="Lin S."/>
            <person name="Macmil S.L."/>
            <person name="Magdelenat G."/>
            <person name="Matthews L."/>
            <person name="McCorrison J."/>
            <person name="Monaghan E.L."/>
            <person name="Mun J.H."/>
            <person name="Najar F.Z."/>
            <person name="Nicholson C."/>
            <person name="Noirot C."/>
            <person name="O'Bleness M."/>
            <person name="Paule C.R."/>
            <person name="Poulain J."/>
            <person name="Prion F."/>
            <person name="Qin B."/>
            <person name="Qu C."/>
            <person name="Retzel E.F."/>
            <person name="Riddle C."/>
            <person name="Sallet E."/>
            <person name="Samain S."/>
            <person name="Samson N."/>
            <person name="Sanders I."/>
            <person name="Saurat O."/>
            <person name="Scarpelli C."/>
            <person name="Schiex T."/>
            <person name="Segurens B."/>
            <person name="Severin A.J."/>
            <person name="Sherrier D.J."/>
            <person name="Shi R."/>
            <person name="Sims S."/>
            <person name="Singer S.R."/>
            <person name="Sinharoy S."/>
            <person name="Sterck L."/>
            <person name="Viollet A."/>
            <person name="Wang B.B."/>
            <person name="Wang K."/>
            <person name="Wang M."/>
            <person name="Wang X."/>
            <person name="Warfsmann J."/>
            <person name="Weissenbach J."/>
            <person name="White D.D."/>
            <person name="White J.D."/>
            <person name="Wiley G.B."/>
            <person name="Wincker P."/>
            <person name="Xing Y."/>
            <person name="Yang L."/>
            <person name="Yao Z."/>
            <person name="Ying F."/>
            <person name="Zhai J."/>
            <person name="Zhou L."/>
            <person name="Zuber A."/>
            <person name="Denarie J."/>
            <person name="Dixon R.A."/>
            <person name="May G.D."/>
            <person name="Schwartz D.C."/>
            <person name="Rogers J."/>
            <person name="Quetier F."/>
            <person name="Town C.D."/>
            <person name="Roe B.A."/>
        </authorList>
    </citation>
    <scope>NUCLEOTIDE SEQUENCE [LARGE SCALE GENOMIC DNA]</scope>
    <source>
        <strain evidence="3">A17</strain>
        <strain evidence="5 6">cv. Jemalong A17</strain>
    </source>
</reference>
<sequence>MLCVTNLSKLNASIFGCIGKTIVTRKQQSVPVTRFNKPVLSLSSLCSRSFLSNSSNFYSSNNVGARKLMASSPSNAILGDVYVDDLISSYSSVQDFTKHAGVYFKERTHKGFVRGSLSLRRPQQVLYGPLNFGRSTFDASWRIQNSGLLHGPWTKNFSASYSACCLAGAAHDLSFDTSPPDEKLENSSTLANITTLDRKPLKMLSGSCYLPHPDKVATGGEDAHFICEDEQAIGVADGVGGWADVGVNAGLYAQELVANSARAIREEPKGSFNPVRVLEKAHSKTKAMGSSTVCIIALIDEALNAINLGDSGFIVIRDGSVIFKSPVQQRGFNFPYQLARSGTEGDLPSSGEVFTVPVAPGDIIVAGTDGLFDNMYNNDIVGVVVGATRARLGPQATAQKIAALARQRALDTKRQSPFSAAALEYGYRFDGGKLDDLTVVVSYISNSVNE</sequence>
<dbReference type="EnsemblPlants" id="AES94920">
    <property type="protein sequence ID" value="AES94920"/>
    <property type="gene ID" value="MTR_5g019790"/>
</dbReference>
<keyword evidence="1" id="KW-0904">Protein phosphatase</keyword>
<dbReference type="Gramene" id="rna29163">
    <property type="protein sequence ID" value="RHN54170.1"/>
    <property type="gene ID" value="gene29163"/>
</dbReference>
<dbReference type="InterPro" id="IPR039123">
    <property type="entry name" value="PPTC7"/>
</dbReference>
<dbReference type="InterPro" id="IPR036457">
    <property type="entry name" value="PPM-type-like_dom_sf"/>
</dbReference>
<dbReference type="SMART" id="SM00332">
    <property type="entry name" value="PP2Cc"/>
    <property type="match status" value="1"/>
</dbReference>
<dbReference type="KEGG" id="mtr:11426436"/>
<dbReference type="EMBL" id="CM001221">
    <property type="protein sequence ID" value="AES94920.2"/>
    <property type="molecule type" value="Genomic_DNA"/>
</dbReference>
<dbReference type="PaxDb" id="3880-AES83421"/>
<comment type="catalytic activity">
    <reaction evidence="1">
        <text>O-phospho-L-threonyl-[protein] + H2O = L-threonyl-[protein] + phosphate</text>
        <dbReference type="Rhea" id="RHEA:47004"/>
        <dbReference type="Rhea" id="RHEA-COMP:11060"/>
        <dbReference type="Rhea" id="RHEA-COMP:11605"/>
        <dbReference type="ChEBI" id="CHEBI:15377"/>
        <dbReference type="ChEBI" id="CHEBI:30013"/>
        <dbReference type="ChEBI" id="CHEBI:43474"/>
        <dbReference type="ChEBI" id="CHEBI:61977"/>
        <dbReference type="EC" id="3.1.3.16"/>
    </reaction>
</comment>
<keyword evidence="6" id="KW-1185">Reference proteome</keyword>
<dbReference type="EMBL" id="PSQE01000005">
    <property type="protein sequence ID" value="RHN54170.1"/>
    <property type="molecule type" value="Genomic_DNA"/>
</dbReference>
<name>G7KC88_MEDTR</name>
<keyword evidence="1" id="KW-0460">Magnesium</keyword>
<protein>
    <recommendedName>
        <fullName evidence="1">Protein phosphatase</fullName>
        <ecNumber evidence="1">3.1.3.16</ecNumber>
    </recommendedName>
</protein>
<evidence type="ECO:0000313" key="6">
    <source>
        <dbReference type="Proteomes" id="UP000002051"/>
    </source>
</evidence>
<dbReference type="Gene3D" id="3.60.40.10">
    <property type="entry name" value="PPM-type phosphatase domain"/>
    <property type="match status" value="2"/>
</dbReference>
<accession>G7KC88</accession>
<keyword evidence="1 4" id="KW-0378">Hydrolase</keyword>
<dbReference type="STRING" id="3880.G7KC88"/>
<keyword evidence="1" id="KW-0464">Manganese</keyword>
<evidence type="ECO:0000259" key="2">
    <source>
        <dbReference type="PROSITE" id="PS51746"/>
    </source>
</evidence>
<comment type="similarity">
    <text evidence="1">Belongs to the PP2C family.</text>
</comment>